<dbReference type="SUPFAM" id="SSF46689">
    <property type="entry name" value="Homeodomain-like"/>
    <property type="match status" value="1"/>
</dbReference>
<gene>
    <name evidence="4" type="ORF">GS4_45_00210</name>
</gene>
<dbReference type="PANTHER" id="PTHR30055:SF226">
    <property type="entry name" value="HTH-TYPE TRANSCRIPTIONAL REGULATOR PKSA"/>
    <property type="match status" value="1"/>
</dbReference>
<dbReference type="GO" id="GO:0003700">
    <property type="term" value="F:DNA-binding transcription factor activity"/>
    <property type="evidence" value="ECO:0007669"/>
    <property type="project" value="TreeGrafter"/>
</dbReference>
<dbReference type="InterPro" id="IPR009057">
    <property type="entry name" value="Homeodomain-like_sf"/>
</dbReference>
<dbReference type="PANTHER" id="PTHR30055">
    <property type="entry name" value="HTH-TYPE TRANSCRIPTIONAL REGULATOR RUTR"/>
    <property type="match status" value="1"/>
</dbReference>
<dbReference type="Pfam" id="PF00440">
    <property type="entry name" value="TetR_N"/>
    <property type="match status" value="1"/>
</dbReference>
<dbReference type="Gene3D" id="1.10.357.10">
    <property type="entry name" value="Tetracycline Repressor, domain 2"/>
    <property type="match status" value="1"/>
</dbReference>
<dbReference type="STRING" id="1223545.GS4_45_00210"/>
<keyword evidence="5" id="KW-1185">Reference proteome</keyword>
<evidence type="ECO:0000313" key="4">
    <source>
        <dbReference type="EMBL" id="GAC70965.1"/>
    </source>
</evidence>
<dbReference type="Proteomes" id="UP000011666">
    <property type="component" value="Unassembled WGS sequence"/>
</dbReference>
<dbReference type="AlphaFoldDB" id="M0QQL1"/>
<evidence type="ECO:0000256" key="1">
    <source>
        <dbReference type="ARBA" id="ARBA00023125"/>
    </source>
</evidence>
<dbReference type="OrthoDB" id="4331447at2"/>
<organism evidence="4 5">
    <name type="scientific">Gordonia soli NBRC 108243</name>
    <dbReference type="NCBI Taxonomy" id="1223545"/>
    <lineage>
        <taxon>Bacteria</taxon>
        <taxon>Bacillati</taxon>
        <taxon>Actinomycetota</taxon>
        <taxon>Actinomycetes</taxon>
        <taxon>Mycobacteriales</taxon>
        <taxon>Gordoniaceae</taxon>
        <taxon>Gordonia</taxon>
    </lineage>
</organism>
<dbReference type="InterPro" id="IPR050109">
    <property type="entry name" value="HTH-type_TetR-like_transc_reg"/>
</dbReference>
<dbReference type="EMBL" id="BANX01000045">
    <property type="protein sequence ID" value="GAC70965.1"/>
    <property type="molecule type" value="Genomic_DNA"/>
</dbReference>
<accession>M0QQL1</accession>
<evidence type="ECO:0000259" key="3">
    <source>
        <dbReference type="PROSITE" id="PS50977"/>
    </source>
</evidence>
<name>M0QQL1_9ACTN</name>
<reference evidence="4 5" key="1">
    <citation type="submission" date="2013-01" db="EMBL/GenBank/DDBJ databases">
        <title>Whole genome shotgun sequence of Gordonia soli NBRC 108243.</title>
        <authorList>
            <person name="Isaki-Nakamura S."/>
            <person name="Hosoyama A."/>
            <person name="Tsuchikane K."/>
            <person name="Ando Y."/>
            <person name="Baba S."/>
            <person name="Ohji S."/>
            <person name="Hamada M."/>
            <person name="Tamura T."/>
            <person name="Yamazoe A."/>
            <person name="Yamazaki S."/>
            <person name="Fujita N."/>
        </authorList>
    </citation>
    <scope>NUCLEOTIDE SEQUENCE [LARGE SCALE GENOMIC DNA]</scope>
    <source>
        <strain evidence="4 5">NBRC 108243</strain>
    </source>
</reference>
<dbReference type="PRINTS" id="PR00455">
    <property type="entry name" value="HTHTETR"/>
</dbReference>
<dbReference type="RefSeq" id="WP_007625482.1">
    <property type="nucleotide sequence ID" value="NZ_BANX01000045.1"/>
</dbReference>
<proteinExistence type="predicted"/>
<dbReference type="eggNOG" id="COG1309">
    <property type="taxonomic scope" value="Bacteria"/>
</dbReference>
<feature type="domain" description="HTH tetR-type" evidence="3">
    <location>
        <begin position="20"/>
        <end position="80"/>
    </location>
</feature>
<comment type="caution">
    <text evidence="4">The sequence shown here is derived from an EMBL/GenBank/DDBJ whole genome shotgun (WGS) entry which is preliminary data.</text>
</comment>
<evidence type="ECO:0000313" key="5">
    <source>
        <dbReference type="Proteomes" id="UP000011666"/>
    </source>
</evidence>
<protein>
    <submittedName>
        <fullName evidence="4">Putative TetR family transcriptional regulator</fullName>
    </submittedName>
</protein>
<dbReference type="GO" id="GO:0000976">
    <property type="term" value="F:transcription cis-regulatory region binding"/>
    <property type="evidence" value="ECO:0007669"/>
    <property type="project" value="TreeGrafter"/>
</dbReference>
<sequence>MSTDSVERRYRGESVDARRADRHCRFLDAALSEFTEVGYATTSVTSICRAAGLSRRQFYELFADREALLLDLYAKIQSDARDAVTRALEECESREDGVLAATAMAAYMQSVGTDPRRAEVSFVQIVGVSPEVEQRRFDGRQVWADFFTATAARFTPGRVVDPERERFVTIGFIGALTSVVHRWSTSSPRPEPEAVAAILADILLAFVDL</sequence>
<feature type="DNA-binding region" description="H-T-H motif" evidence="2">
    <location>
        <begin position="43"/>
        <end position="62"/>
    </location>
</feature>
<keyword evidence="1 2" id="KW-0238">DNA-binding</keyword>
<dbReference type="InterPro" id="IPR001647">
    <property type="entry name" value="HTH_TetR"/>
</dbReference>
<evidence type="ECO:0000256" key="2">
    <source>
        <dbReference type="PROSITE-ProRule" id="PRU00335"/>
    </source>
</evidence>
<dbReference type="PROSITE" id="PS50977">
    <property type="entry name" value="HTH_TETR_2"/>
    <property type="match status" value="1"/>
</dbReference>